<evidence type="ECO:0000256" key="1">
    <source>
        <dbReference type="SAM" id="MobiDB-lite"/>
    </source>
</evidence>
<evidence type="ECO:0000313" key="3">
    <source>
        <dbReference type="Proteomes" id="UP000288805"/>
    </source>
</evidence>
<gene>
    <name evidence="2" type="ORF">CK203_087217</name>
</gene>
<evidence type="ECO:0008006" key="4">
    <source>
        <dbReference type="Google" id="ProtNLM"/>
    </source>
</evidence>
<reference evidence="2 3" key="1">
    <citation type="journal article" date="2018" name="PLoS Genet.">
        <title>Population sequencing reveals clonal diversity and ancestral inbreeding in the grapevine cultivar Chardonnay.</title>
        <authorList>
            <person name="Roach M.J."/>
            <person name="Johnson D.L."/>
            <person name="Bohlmann J."/>
            <person name="van Vuuren H.J."/>
            <person name="Jones S.J."/>
            <person name="Pretorius I.S."/>
            <person name="Schmidt S.A."/>
            <person name="Borneman A.R."/>
        </authorList>
    </citation>
    <scope>NUCLEOTIDE SEQUENCE [LARGE SCALE GENOMIC DNA]</scope>
    <source>
        <strain evidence="3">cv. Chardonnay</strain>
        <tissue evidence="2">Leaf</tissue>
    </source>
</reference>
<sequence length="262" mass="30153">MKAINACPHHGFDTWLLVSYFYDGMSSSMKQLLEMMCGGDFMSKNPEEAMDFLSYVAGVSHIDMKAKVVAMARRLEELEIKKIREVQAVSETPVQAMSCSICQSFEHLVEECPMILAVREMLTNLNTVQEKGRFPSQPHQNPKAIHEVEAQEGESSHVREVKAVITLRSGKEVDLPTTKPEHEPEREAEEEKKEEFQGKRLITTQKLFDHQSNPRLRRVIWNPWQSNGKLRNMKNRSFEGLCHKQIWNARRGSKEKSAMKHS</sequence>
<proteinExistence type="predicted"/>
<name>A0A438BRX0_VITVI</name>
<accession>A0A438BRX0</accession>
<dbReference type="EMBL" id="QGNW01002646">
    <property type="protein sequence ID" value="RVW13709.1"/>
    <property type="molecule type" value="Genomic_DNA"/>
</dbReference>
<organism evidence="2 3">
    <name type="scientific">Vitis vinifera</name>
    <name type="common">Grape</name>
    <dbReference type="NCBI Taxonomy" id="29760"/>
    <lineage>
        <taxon>Eukaryota</taxon>
        <taxon>Viridiplantae</taxon>
        <taxon>Streptophyta</taxon>
        <taxon>Embryophyta</taxon>
        <taxon>Tracheophyta</taxon>
        <taxon>Spermatophyta</taxon>
        <taxon>Magnoliopsida</taxon>
        <taxon>eudicotyledons</taxon>
        <taxon>Gunneridae</taxon>
        <taxon>Pentapetalae</taxon>
        <taxon>rosids</taxon>
        <taxon>Vitales</taxon>
        <taxon>Vitaceae</taxon>
        <taxon>Viteae</taxon>
        <taxon>Vitis</taxon>
    </lineage>
</organism>
<dbReference type="Proteomes" id="UP000288805">
    <property type="component" value="Unassembled WGS sequence"/>
</dbReference>
<protein>
    <recommendedName>
        <fullName evidence="4">Retrotransposon gag domain-containing protein</fullName>
    </recommendedName>
</protein>
<dbReference type="AlphaFoldDB" id="A0A438BRX0"/>
<comment type="caution">
    <text evidence="2">The sequence shown here is derived from an EMBL/GenBank/DDBJ whole genome shotgun (WGS) entry which is preliminary data.</text>
</comment>
<evidence type="ECO:0000313" key="2">
    <source>
        <dbReference type="EMBL" id="RVW13709.1"/>
    </source>
</evidence>
<feature type="region of interest" description="Disordered" evidence="1">
    <location>
        <begin position="173"/>
        <end position="196"/>
    </location>
</feature>